<dbReference type="EMBL" id="QNUL01000020">
    <property type="protein sequence ID" value="REA58521.1"/>
    <property type="molecule type" value="Genomic_DNA"/>
</dbReference>
<evidence type="ECO:0000313" key="2">
    <source>
        <dbReference type="Proteomes" id="UP000256373"/>
    </source>
</evidence>
<dbReference type="AlphaFoldDB" id="A0A3D8Y9Z4"/>
<keyword evidence="2" id="KW-1185">Reference proteome</keyword>
<proteinExistence type="predicted"/>
<accession>A0A3D8Y9Z4</accession>
<reference evidence="1 2" key="1">
    <citation type="submission" date="2018-07" db="EMBL/GenBank/DDBJ databases">
        <title>Dyadobacter roseus sp. nov., isolated from rose rhizosphere soil.</title>
        <authorList>
            <person name="Chen L."/>
        </authorList>
    </citation>
    <scope>NUCLEOTIDE SEQUENCE [LARGE SCALE GENOMIC DNA]</scope>
    <source>
        <strain evidence="1 2">RS19</strain>
    </source>
</reference>
<sequence>MVKTQRFVALLGDGRELFHDTELDSILPTEPVVIDAYGFSDAYHYDGYVFLNTDWFNKYSKNWQTDSSEIDALLVKLVRYAQPGSKSENLVRIQAYLAEPPETISERVEIWRSFYDPVFTEI</sequence>
<dbReference type="OrthoDB" id="955090at2"/>
<evidence type="ECO:0000313" key="1">
    <source>
        <dbReference type="EMBL" id="REA58521.1"/>
    </source>
</evidence>
<comment type="caution">
    <text evidence="1">The sequence shown here is derived from an EMBL/GenBank/DDBJ whole genome shotgun (WGS) entry which is preliminary data.</text>
</comment>
<dbReference type="Proteomes" id="UP000256373">
    <property type="component" value="Unassembled WGS sequence"/>
</dbReference>
<organism evidence="1 2">
    <name type="scientific">Dyadobacter luteus</name>
    <dbReference type="NCBI Taxonomy" id="2259619"/>
    <lineage>
        <taxon>Bacteria</taxon>
        <taxon>Pseudomonadati</taxon>
        <taxon>Bacteroidota</taxon>
        <taxon>Cytophagia</taxon>
        <taxon>Cytophagales</taxon>
        <taxon>Spirosomataceae</taxon>
        <taxon>Dyadobacter</taxon>
    </lineage>
</organism>
<gene>
    <name evidence="1" type="ORF">DSL64_20770</name>
</gene>
<dbReference type="RefSeq" id="WP_115832855.1">
    <property type="nucleotide sequence ID" value="NZ_QNUL01000020.1"/>
</dbReference>
<protein>
    <submittedName>
        <fullName evidence="1">Uncharacterized protein</fullName>
    </submittedName>
</protein>
<name>A0A3D8Y9Z4_9BACT</name>